<reference evidence="3" key="2">
    <citation type="submission" date="2016-05" db="EMBL/GenBank/DDBJ databases">
        <title>Comparative analysis highlights variable genome content of wheat rusts and divergence of the mating loci.</title>
        <authorList>
            <person name="Cuomo C.A."/>
            <person name="Bakkeren G."/>
            <person name="Szabo L."/>
            <person name="Khalil H."/>
            <person name="Joly D."/>
            <person name="Goldberg J."/>
            <person name="Young S."/>
            <person name="Zeng Q."/>
            <person name="Fellers J."/>
        </authorList>
    </citation>
    <scope>NUCLEOTIDE SEQUENCE [LARGE SCALE GENOMIC DNA]</scope>
    <source>
        <strain evidence="3">1-1 BBBD Race 1</strain>
    </source>
</reference>
<evidence type="ECO:0000313" key="4">
    <source>
        <dbReference type="EnsemblFungi" id="PTTG_26391-t43_1-p1"/>
    </source>
</evidence>
<evidence type="ECO:0000313" key="5">
    <source>
        <dbReference type="Proteomes" id="UP000005240"/>
    </source>
</evidence>
<feature type="compositionally biased region" description="Basic and acidic residues" evidence="1">
    <location>
        <begin position="62"/>
        <end position="73"/>
    </location>
</feature>
<reference evidence="4" key="4">
    <citation type="submission" date="2025-05" db="UniProtKB">
        <authorList>
            <consortium name="EnsemblFungi"/>
        </authorList>
    </citation>
    <scope>IDENTIFICATION</scope>
    <source>
        <strain evidence="4">isolate 1-1 / race 1 (BBBD)</strain>
    </source>
</reference>
<gene>
    <name evidence="3" type="ORF">PTTG_26391</name>
</gene>
<dbReference type="STRING" id="630390.A0A180GUG0"/>
<feature type="compositionally biased region" description="Polar residues" evidence="1">
    <location>
        <begin position="92"/>
        <end position="103"/>
    </location>
</feature>
<organism evidence="3">
    <name type="scientific">Puccinia triticina (isolate 1-1 / race 1 (BBBD))</name>
    <name type="common">Brown leaf rust fungus</name>
    <dbReference type="NCBI Taxonomy" id="630390"/>
    <lineage>
        <taxon>Eukaryota</taxon>
        <taxon>Fungi</taxon>
        <taxon>Dikarya</taxon>
        <taxon>Basidiomycota</taxon>
        <taxon>Pucciniomycotina</taxon>
        <taxon>Pucciniomycetes</taxon>
        <taxon>Pucciniales</taxon>
        <taxon>Pucciniaceae</taxon>
        <taxon>Puccinia</taxon>
    </lineage>
</organism>
<evidence type="ECO:0000259" key="2">
    <source>
        <dbReference type="Pfam" id="PF20515"/>
    </source>
</evidence>
<evidence type="ECO:0000313" key="3">
    <source>
        <dbReference type="EMBL" id="OAV96436.1"/>
    </source>
</evidence>
<protein>
    <recommendedName>
        <fullName evidence="2">Tet-like 2OG-Fe(II) oxygenase domain-containing protein</fullName>
    </recommendedName>
</protein>
<keyword evidence="5" id="KW-1185">Reference proteome</keyword>
<dbReference type="EMBL" id="ADAS02000020">
    <property type="protein sequence ID" value="OAV96436.1"/>
    <property type="molecule type" value="Genomic_DNA"/>
</dbReference>
<evidence type="ECO:0000256" key="1">
    <source>
        <dbReference type="SAM" id="MobiDB-lite"/>
    </source>
</evidence>
<sequence>MRRSYNPLPLYPVCKPTGKSRSEIRATHPTISEFTAAEKMILDPSIYTLIFYVQVVLYEKAESQPKTNKDTENCIKSTTPIKPETSPPHKNPATTSEPEPSDQSEPKKPANRFIAYIQFTPYKDLSADEIDDLNFLTTYLNKARTYVNTVDSLKKIFCGLMWTIGWRKSQTHAETAGRYLNQANIDQDPVGYNEHIDQGLQAGQIIHKLFRTISNTAVNDANKLLAHFKMPAFYDTNLKHEPSKIDFANNLAFTQGWIHLSKQPP</sequence>
<proteinExistence type="predicted"/>
<feature type="domain" description="Tet-like 2OG-Fe(II) oxygenase" evidence="2">
    <location>
        <begin position="128"/>
        <end position="255"/>
    </location>
</feature>
<dbReference type="InterPro" id="IPR046798">
    <property type="entry name" value="2OG-FeII_Oxy_6"/>
</dbReference>
<reference evidence="3" key="1">
    <citation type="submission" date="2009-11" db="EMBL/GenBank/DDBJ databases">
        <authorList>
            <consortium name="The Broad Institute Genome Sequencing Platform"/>
            <person name="Ward D."/>
            <person name="Feldgarden M."/>
            <person name="Earl A."/>
            <person name="Young S.K."/>
            <person name="Zeng Q."/>
            <person name="Koehrsen M."/>
            <person name="Alvarado L."/>
            <person name="Berlin A."/>
            <person name="Bochicchio J."/>
            <person name="Borenstein D."/>
            <person name="Chapman S.B."/>
            <person name="Chen Z."/>
            <person name="Engels R."/>
            <person name="Freedman E."/>
            <person name="Gellesch M."/>
            <person name="Goldberg J."/>
            <person name="Griggs A."/>
            <person name="Gujja S."/>
            <person name="Heilman E."/>
            <person name="Heiman D."/>
            <person name="Hepburn T."/>
            <person name="Howarth C."/>
            <person name="Jen D."/>
            <person name="Larson L."/>
            <person name="Lewis B."/>
            <person name="Mehta T."/>
            <person name="Park D."/>
            <person name="Pearson M."/>
            <person name="Roberts A."/>
            <person name="Saif S."/>
            <person name="Shea T."/>
            <person name="Shenoy N."/>
            <person name="Sisk P."/>
            <person name="Stolte C."/>
            <person name="Sykes S."/>
            <person name="Thomson T."/>
            <person name="Walk T."/>
            <person name="White J."/>
            <person name="Yandava C."/>
            <person name="Izard J."/>
            <person name="Baranova O.V."/>
            <person name="Blanton J.M."/>
            <person name="Tanner A.C."/>
            <person name="Dewhirst F.E."/>
            <person name="Haas B."/>
            <person name="Nusbaum C."/>
            <person name="Birren B."/>
        </authorList>
    </citation>
    <scope>NUCLEOTIDE SEQUENCE [LARGE SCALE GENOMIC DNA]</scope>
    <source>
        <strain evidence="3">1-1 BBBD Race 1</strain>
    </source>
</reference>
<dbReference type="OrthoDB" id="2518661at2759"/>
<dbReference type="EnsemblFungi" id="PTTG_26391-t43_1">
    <property type="protein sequence ID" value="PTTG_26391-t43_1-p1"/>
    <property type="gene ID" value="PTTG_26391"/>
</dbReference>
<dbReference type="Proteomes" id="UP000005240">
    <property type="component" value="Unassembled WGS sequence"/>
</dbReference>
<dbReference type="Pfam" id="PF20515">
    <property type="entry name" value="2OG-FeII_Oxy_6"/>
    <property type="match status" value="1"/>
</dbReference>
<dbReference type="VEuPathDB" id="FungiDB:PTTG_26391"/>
<accession>A0A180GUG0</accession>
<feature type="region of interest" description="Disordered" evidence="1">
    <location>
        <begin position="62"/>
        <end position="107"/>
    </location>
</feature>
<dbReference type="AlphaFoldDB" id="A0A180GUG0"/>
<name>A0A180GUG0_PUCT1</name>
<reference evidence="4 5" key="3">
    <citation type="journal article" date="2017" name="G3 (Bethesda)">
        <title>Comparative analysis highlights variable genome content of wheat rusts and divergence of the mating loci.</title>
        <authorList>
            <person name="Cuomo C.A."/>
            <person name="Bakkeren G."/>
            <person name="Khalil H.B."/>
            <person name="Panwar V."/>
            <person name="Joly D."/>
            <person name="Linning R."/>
            <person name="Sakthikumar S."/>
            <person name="Song X."/>
            <person name="Adiconis X."/>
            <person name="Fan L."/>
            <person name="Goldberg J.M."/>
            <person name="Levin J.Z."/>
            <person name="Young S."/>
            <person name="Zeng Q."/>
            <person name="Anikster Y."/>
            <person name="Bruce M."/>
            <person name="Wang M."/>
            <person name="Yin C."/>
            <person name="McCallum B."/>
            <person name="Szabo L.J."/>
            <person name="Hulbert S."/>
            <person name="Chen X."/>
            <person name="Fellers J.P."/>
        </authorList>
    </citation>
    <scope>NUCLEOTIDE SEQUENCE</scope>
    <source>
        <strain evidence="4">isolate 1-1 / race 1 (BBBD)</strain>
        <strain evidence="5">Isolate 1-1 / race 1 (BBBD)</strain>
    </source>
</reference>